<dbReference type="Gene3D" id="3.30.70.100">
    <property type="match status" value="1"/>
</dbReference>
<reference evidence="3" key="2">
    <citation type="submission" date="2017-06" db="EMBL/GenBank/DDBJ databases">
        <title>WGS assembly of Brachypodium distachyon.</title>
        <authorList>
            <consortium name="The International Brachypodium Initiative"/>
            <person name="Lucas S."/>
            <person name="Harmon-Smith M."/>
            <person name="Lail K."/>
            <person name="Tice H."/>
            <person name="Grimwood J."/>
            <person name="Bruce D."/>
            <person name="Barry K."/>
            <person name="Shu S."/>
            <person name="Lindquist E."/>
            <person name="Wang M."/>
            <person name="Pitluck S."/>
            <person name="Vogel J.P."/>
            <person name="Garvin D.F."/>
            <person name="Mockler T.C."/>
            <person name="Schmutz J."/>
            <person name="Rokhsar D."/>
            <person name="Bevan M.W."/>
        </authorList>
    </citation>
    <scope>NUCLEOTIDE SEQUENCE</scope>
    <source>
        <strain evidence="3">Bd21</strain>
    </source>
</reference>
<dbReference type="Proteomes" id="UP000008810">
    <property type="component" value="Chromosome 3"/>
</dbReference>
<reference evidence="4" key="3">
    <citation type="submission" date="2018-08" db="UniProtKB">
        <authorList>
            <consortium name="EnsemblPlants"/>
        </authorList>
    </citation>
    <scope>IDENTIFICATION</scope>
    <source>
        <strain evidence="4">cv. Bd21</strain>
    </source>
</reference>
<keyword evidence="5" id="KW-1185">Reference proteome</keyword>
<name>I1IB02_BRADI</name>
<dbReference type="OMA" id="PTYPVWT"/>
<dbReference type="GeneID" id="100845307"/>
<evidence type="ECO:0000313" key="3">
    <source>
        <dbReference type="EMBL" id="PNT68930.1"/>
    </source>
</evidence>
<evidence type="ECO:0000256" key="1">
    <source>
        <dbReference type="SAM" id="MobiDB-lite"/>
    </source>
</evidence>
<dbReference type="InterPro" id="IPR036163">
    <property type="entry name" value="HMA_dom_sf"/>
</dbReference>
<dbReference type="OrthoDB" id="692882at2759"/>
<sequence length="130" mass="14249">MAQKTVIKVQMKSDKCRSKVMALVAAFAGVHSVSLAGDDKDQVVVVGDGVDPVNLTNALRKKVGPAELVHFGDAKKEEPEKKKNPQGTTVVEYTPYPWQHCHQYPSSQPAPVYECPAYGYHPRPDTCSIL</sequence>
<organism evidence="3">
    <name type="scientific">Brachypodium distachyon</name>
    <name type="common">Purple false brome</name>
    <name type="synonym">Trachynia distachya</name>
    <dbReference type="NCBI Taxonomy" id="15368"/>
    <lineage>
        <taxon>Eukaryota</taxon>
        <taxon>Viridiplantae</taxon>
        <taxon>Streptophyta</taxon>
        <taxon>Embryophyta</taxon>
        <taxon>Tracheophyta</taxon>
        <taxon>Spermatophyta</taxon>
        <taxon>Magnoliopsida</taxon>
        <taxon>Liliopsida</taxon>
        <taxon>Poales</taxon>
        <taxon>Poaceae</taxon>
        <taxon>BOP clade</taxon>
        <taxon>Pooideae</taxon>
        <taxon>Stipodae</taxon>
        <taxon>Brachypodieae</taxon>
        <taxon>Brachypodium</taxon>
    </lineage>
</organism>
<dbReference type="GO" id="GO:0046872">
    <property type="term" value="F:metal ion binding"/>
    <property type="evidence" value="ECO:0007669"/>
    <property type="project" value="InterPro"/>
</dbReference>
<protein>
    <recommendedName>
        <fullName evidence="2">HMA domain-containing protein</fullName>
    </recommendedName>
</protein>
<dbReference type="KEGG" id="bdi:100845307"/>
<dbReference type="RefSeq" id="XP_003572664.1">
    <property type="nucleotide sequence ID" value="XM_003572616.3"/>
</dbReference>
<dbReference type="InterPro" id="IPR006121">
    <property type="entry name" value="HMA_dom"/>
</dbReference>
<dbReference type="PROSITE" id="PS50846">
    <property type="entry name" value="HMA_2"/>
    <property type="match status" value="1"/>
</dbReference>
<accession>I1IB02</accession>
<dbReference type="InterPro" id="IPR042885">
    <property type="entry name" value="HIPP47/16"/>
</dbReference>
<dbReference type="PANTHER" id="PTHR46932:SF16">
    <property type="entry name" value="HMA DOMAIN-CONTAINING PROTEIN"/>
    <property type="match status" value="1"/>
</dbReference>
<evidence type="ECO:0000313" key="4">
    <source>
        <dbReference type="EnsemblPlants" id="PNT68930"/>
    </source>
</evidence>
<dbReference type="STRING" id="15368.I1IB02"/>
<dbReference type="SUPFAM" id="SSF55008">
    <property type="entry name" value="HMA, heavy metal-associated domain"/>
    <property type="match status" value="1"/>
</dbReference>
<dbReference type="EnsemblPlants" id="PNT68930">
    <property type="protein sequence ID" value="PNT68930"/>
    <property type="gene ID" value="BRADI_3g47190v3"/>
</dbReference>
<dbReference type="Gramene" id="PNT68930">
    <property type="protein sequence ID" value="PNT68930"/>
    <property type="gene ID" value="BRADI_3g47190v3"/>
</dbReference>
<dbReference type="EMBL" id="CM000882">
    <property type="protein sequence ID" value="PNT68930.1"/>
    <property type="molecule type" value="Genomic_DNA"/>
</dbReference>
<feature type="compositionally biased region" description="Basic and acidic residues" evidence="1">
    <location>
        <begin position="70"/>
        <end position="83"/>
    </location>
</feature>
<feature type="region of interest" description="Disordered" evidence="1">
    <location>
        <begin position="70"/>
        <end position="89"/>
    </location>
</feature>
<dbReference type="Pfam" id="PF00403">
    <property type="entry name" value="HMA"/>
    <property type="match status" value="1"/>
</dbReference>
<gene>
    <name evidence="4" type="primary">LOC100845307</name>
    <name evidence="3" type="ORF">BRADI_3g47190v3</name>
</gene>
<evidence type="ECO:0000313" key="5">
    <source>
        <dbReference type="Proteomes" id="UP000008810"/>
    </source>
</evidence>
<dbReference type="AlphaFoldDB" id="I1IB02"/>
<proteinExistence type="predicted"/>
<reference evidence="3 4" key="1">
    <citation type="journal article" date="2010" name="Nature">
        <title>Genome sequencing and analysis of the model grass Brachypodium distachyon.</title>
        <authorList>
            <consortium name="International Brachypodium Initiative"/>
        </authorList>
    </citation>
    <scope>NUCLEOTIDE SEQUENCE [LARGE SCALE GENOMIC DNA]</scope>
    <source>
        <strain evidence="3">Bd21</strain>
        <strain evidence="4">cv. Bd21</strain>
    </source>
</reference>
<dbReference type="PANTHER" id="PTHR46932">
    <property type="entry name" value="HEAVY METAL-ASSOCIATED ISOPRENYLATED PLANT PROTEIN 47"/>
    <property type="match status" value="1"/>
</dbReference>
<dbReference type="eggNOG" id="KOG0017">
    <property type="taxonomic scope" value="Eukaryota"/>
</dbReference>
<feature type="domain" description="HMA" evidence="2">
    <location>
        <begin position="2"/>
        <end position="71"/>
    </location>
</feature>
<dbReference type="HOGENOM" id="CLU_092610_2_1_1"/>
<evidence type="ECO:0000259" key="2">
    <source>
        <dbReference type="PROSITE" id="PS50846"/>
    </source>
</evidence>